<evidence type="ECO:0000313" key="11">
    <source>
        <dbReference type="EMBL" id="ADF47438.1"/>
    </source>
</evidence>
<keyword evidence="5" id="KW-0378">Hydrolase</keyword>
<reference evidence="11" key="1">
    <citation type="journal article" date="2010" name="Dev. Biol.">
        <title>Different requirements for conserved post-transcriptional regulators in planarian regeneration and stem cell maintenance.</title>
        <authorList>
            <person name="Rouhana L."/>
            <person name="Shibata N."/>
            <person name="Nishimura O."/>
            <person name="Agata K."/>
        </authorList>
    </citation>
    <scope>NUCLEOTIDE SEQUENCE</scope>
</reference>
<dbReference type="GO" id="GO:0003723">
    <property type="term" value="F:RNA binding"/>
    <property type="evidence" value="ECO:0007669"/>
    <property type="project" value="TreeGrafter"/>
</dbReference>
<dbReference type="InterPro" id="IPR001650">
    <property type="entry name" value="Helicase_C-like"/>
</dbReference>
<evidence type="ECO:0000256" key="6">
    <source>
        <dbReference type="ARBA" id="ARBA00022806"/>
    </source>
</evidence>
<dbReference type="PROSITE" id="PS00690">
    <property type="entry name" value="DEAH_ATP_HELICASE"/>
    <property type="match status" value="1"/>
</dbReference>
<gene>
    <name evidence="11" type="primary">DHX-8A</name>
</gene>
<evidence type="ECO:0000259" key="10">
    <source>
        <dbReference type="PROSITE" id="PS51194"/>
    </source>
</evidence>
<keyword evidence="3" id="KW-0507">mRNA processing</keyword>
<dbReference type="GO" id="GO:0005524">
    <property type="term" value="F:ATP binding"/>
    <property type="evidence" value="ECO:0007669"/>
    <property type="project" value="UniProtKB-KW"/>
</dbReference>
<dbReference type="InterPro" id="IPR011709">
    <property type="entry name" value="DEAD-box_helicase_OB_fold"/>
</dbReference>
<dbReference type="SUPFAM" id="SSF52540">
    <property type="entry name" value="P-loop containing nucleoside triphosphate hydrolases"/>
    <property type="match status" value="1"/>
</dbReference>
<comment type="catalytic activity">
    <reaction evidence="8">
        <text>ATP + H2O = ADP + phosphate + H(+)</text>
        <dbReference type="Rhea" id="RHEA:13065"/>
        <dbReference type="ChEBI" id="CHEBI:15377"/>
        <dbReference type="ChEBI" id="CHEBI:15378"/>
        <dbReference type="ChEBI" id="CHEBI:30616"/>
        <dbReference type="ChEBI" id="CHEBI:43474"/>
        <dbReference type="ChEBI" id="CHEBI:456216"/>
        <dbReference type="EC" id="3.6.4.13"/>
    </reaction>
</comment>
<dbReference type="Gene3D" id="1.20.120.1080">
    <property type="match status" value="1"/>
</dbReference>
<dbReference type="CDD" id="cd17917">
    <property type="entry name" value="DEXHc_RHA-like"/>
    <property type="match status" value="1"/>
</dbReference>
<dbReference type="PROSITE" id="PS51194">
    <property type="entry name" value="HELICASE_CTER"/>
    <property type="match status" value="1"/>
</dbReference>
<dbReference type="EC" id="3.6.4.13" evidence="2"/>
<comment type="similarity">
    <text evidence="1">Belongs to the DEAD box helicase family. DEAH subfamily.</text>
</comment>
<dbReference type="CDD" id="cd18791">
    <property type="entry name" value="SF2_C_RHA"/>
    <property type="match status" value="1"/>
</dbReference>
<evidence type="ECO:0000259" key="9">
    <source>
        <dbReference type="PROSITE" id="PS51192"/>
    </source>
</evidence>
<evidence type="ECO:0000256" key="8">
    <source>
        <dbReference type="ARBA" id="ARBA00047984"/>
    </source>
</evidence>
<dbReference type="Gene3D" id="3.40.50.300">
    <property type="entry name" value="P-loop containing nucleotide triphosphate hydrolases"/>
    <property type="match status" value="2"/>
</dbReference>
<dbReference type="FunFam" id="3.40.50.300:FF:000145">
    <property type="entry name" value="probable ATP-dependent RNA helicase DHX40"/>
    <property type="match status" value="1"/>
</dbReference>
<keyword evidence="7" id="KW-0067">ATP-binding</keyword>
<keyword evidence="6" id="KW-0347">Helicase</keyword>
<dbReference type="InterPro" id="IPR027417">
    <property type="entry name" value="P-loop_NTPase"/>
</dbReference>
<dbReference type="AlphaFoldDB" id="D5JG68"/>
<dbReference type="GO" id="GO:0016787">
    <property type="term" value="F:hydrolase activity"/>
    <property type="evidence" value="ECO:0007669"/>
    <property type="project" value="UniProtKB-KW"/>
</dbReference>
<protein>
    <recommendedName>
        <fullName evidence="2">RNA helicase</fullName>
        <ecNumber evidence="2">3.6.4.13</ecNumber>
    </recommendedName>
</protein>
<dbReference type="Pfam" id="PF00271">
    <property type="entry name" value="Helicase_C"/>
    <property type="match status" value="1"/>
</dbReference>
<dbReference type="PANTHER" id="PTHR18934:SF99">
    <property type="entry name" value="ATP-DEPENDENT RNA HELICASE DHX37-RELATED"/>
    <property type="match status" value="1"/>
</dbReference>
<organism evidence="11">
    <name type="scientific">Dugesia japonica</name>
    <name type="common">Planarian</name>
    <dbReference type="NCBI Taxonomy" id="6161"/>
    <lineage>
        <taxon>Eukaryota</taxon>
        <taxon>Metazoa</taxon>
        <taxon>Spiralia</taxon>
        <taxon>Lophotrochozoa</taxon>
        <taxon>Platyhelminthes</taxon>
        <taxon>Rhabditophora</taxon>
        <taxon>Seriata</taxon>
        <taxon>Tricladida</taxon>
        <taxon>Continenticola</taxon>
        <taxon>Geoplanoidea</taxon>
        <taxon>Dugesiidae</taxon>
        <taxon>Dugesia</taxon>
    </lineage>
</organism>
<evidence type="ECO:0000256" key="7">
    <source>
        <dbReference type="ARBA" id="ARBA00022840"/>
    </source>
</evidence>
<dbReference type="SMART" id="SM00847">
    <property type="entry name" value="HA2"/>
    <property type="match status" value="1"/>
</dbReference>
<sequence length="664" mass="76309">FRNSIIFDSVMNINRKRHGLEDEFYSSKCKYKCNDYDNSTEEIQRNLPVYKCKKELLKAIDNNQIVIVTGDTGCGKSTQIPQYLLKAGYTANGNIACTQPRRVGAISLANRVCEELDCYLGGEVGYSIRFENVTSSITKLHYLTDGVLIRELQTDPLLKAYSVIIIDEAHERTIQTDALFGILKCLTKKRSDLKLIISSATLQADDFSKYFYNAEIFKIPGRLYEVKIKFSKKSENEYIDEVVNKVLKIHKKNRHGDILVFLPGQEEIEACCNMIRKRNRYSDKSLPNLLILPAYSALVKRELSKIFIPTPKNYRKVVVATNIAETSLTIEGIVYVIDPGLVKQKVYNHMLSIDQLITSDISKAQADQRAGRAGRVGRGVCYRLFSEKKYRKMLEYSIPEIQRANLANTVLQLKSIGIRDIENFDLIDHPGRERLQEAIKELIDIAALDKTGDLTDLGKYMAAFPLDPILSKILIMSSYKNCSEELLTIVAMLCVQNLFEKPTNQMFEANRKKQELNRPQGDHITLLYIYIMWRDSDYSNHWCEDNFIRYSTLKQAQNIRNQLIEIMNRCRLKIVSCGSKIVEVQNTLSLYYFRRNAARKESGIGYRTLADNQIVHIHPSSALFERQPGWVVFHDIVITKEKYIREVTKINALFLQELVPSTFQ</sequence>
<dbReference type="Pfam" id="PF00270">
    <property type="entry name" value="DEAD"/>
    <property type="match status" value="1"/>
</dbReference>
<accession>D5JG68</accession>
<dbReference type="SMART" id="SM00487">
    <property type="entry name" value="DEXDc"/>
    <property type="match status" value="1"/>
</dbReference>
<dbReference type="GO" id="GO:0006397">
    <property type="term" value="P:mRNA processing"/>
    <property type="evidence" value="ECO:0007669"/>
    <property type="project" value="UniProtKB-KW"/>
</dbReference>
<dbReference type="Pfam" id="PF04408">
    <property type="entry name" value="WHD_HA2"/>
    <property type="match status" value="1"/>
</dbReference>
<dbReference type="PROSITE" id="PS51192">
    <property type="entry name" value="HELICASE_ATP_BIND_1"/>
    <property type="match status" value="1"/>
</dbReference>
<feature type="non-terminal residue" evidence="11">
    <location>
        <position position="1"/>
    </location>
</feature>
<feature type="domain" description="Helicase ATP-binding" evidence="9">
    <location>
        <begin position="57"/>
        <end position="220"/>
    </location>
</feature>
<evidence type="ECO:0000256" key="5">
    <source>
        <dbReference type="ARBA" id="ARBA00022801"/>
    </source>
</evidence>
<dbReference type="FunFam" id="3.40.50.300:FF:000615">
    <property type="entry name" value="pre-mRNA-splicing factor ATP-dependent RNA helicase DEAH7"/>
    <property type="match status" value="1"/>
</dbReference>
<evidence type="ECO:0000256" key="1">
    <source>
        <dbReference type="ARBA" id="ARBA00008792"/>
    </source>
</evidence>
<keyword evidence="4" id="KW-0547">Nucleotide-binding</keyword>
<dbReference type="InterPro" id="IPR002464">
    <property type="entry name" value="DNA/RNA_helicase_DEAH_CS"/>
</dbReference>
<evidence type="ECO:0000256" key="2">
    <source>
        <dbReference type="ARBA" id="ARBA00012552"/>
    </source>
</evidence>
<dbReference type="SMART" id="SM00490">
    <property type="entry name" value="HELICc"/>
    <property type="match status" value="1"/>
</dbReference>
<dbReference type="InterPro" id="IPR014001">
    <property type="entry name" value="Helicase_ATP-bd"/>
</dbReference>
<dbReference type="InterPro" id="IPR007502">
    <property type="entry name" value="Helicase-assoc_dom"/>
</dbReference>
<proteinExistence type="evidence at transcript level"/>
<dbReference type="PANTHER" id="PTHR18934">
    <property type="entry name" value="ATP-DEPENDENT RNA HELICASE"/>
    <property type="match status" value="1"/>
</dbReference>
<dbReference type="InterPro" id="IPR011545">
    <property type="entry name" value="DEAD/DEAH_box_helicase_dom"/>
</dbReference>
<name>D5JG68_DUGJA</name>
<evidence type="ECO:0000256" key="3">
    <source>
        <dbReference type="ARBA" id="ARBA00022664"/>
    </source>
</evidence>
<evidence type="ECO:0000256" key="4">
    <source>
        <dbReference type="ARBA" id="ARBA00022741"/>
    </source>
</evidence>
<dbReference type="Pfam" id="PF21010">
    <property type="entry name" value="HA2_C"/>
    <property type="match status" value="1"/>
</dbReference>
<feature type="domain" description="Helicase C-terminal" evidence="10">
    <location>
        <begin position="241"/>
        <end position="417"/>
    </location>
</feature>
<dbReference type="GO" id="GO:0003724">
    <property type="term" value="F:RNA helicase activity"/>
    <property type="evidence" value="ECO:0007669"/>
    <property type="project" value="UniProtKB-EC"/>
</dbReference>
<dbReference type="Pfam" id="PF07717">
    <property type="entry name" value="OB_NTP_bind"/>
    <property type="match status" value="1"/>
</dbReference>
<dbReference type="InterPro" id="IPR048333">
    <property type="entry name" value="HA2_WH"/>
</dbReference>
<dbReference type="EMBL" id="GU305891">
    <property type="protein sequence ID" value="ADF47438.1"/>
    <property type="molecule type" value="mRNA"/>
</dbReference>